<feature type="transmembrane region" description="Helical" evidence="6">
    <location>
        <begin position="122"/>
        <end position="140"/>
    </location>
</feature>
<evidence type="ECO:0000256" key="3">
    <source>
        <dbReference type="ARBA" id="ARBA00022692"/>
    </source>
</evidence>
<dbReference type="Proteomes" id="UP001501508">
    <property type="component" value="Unassembled WGS sequence"/>
</dbReference>
<organism evidence="7 8">
    <name type="scientific">Ravibacter arvi</name>
    <dbReference type="NCBI Taxonomy" id="2051041"/>
    <lineage>
        <taxon>Bacteria</taxon>
        <taxon>Pseudomonadati</taxon>
        <taxon>Bacteroidota</taxon>
        <taxon>Cytophagia</taxon>
        <taxon>Cytophagales</taxon>
        <taxon>Spirosomataceae</taxon>
        <taxon>Ravibacter</taxon>
    </lineage>
</organism>
<feature type="transmembrane region" description="Helical" evidence="6">
    <location>
        <begin position="277"/>
        <end position="294"/>
    </location>
</feature>
<feature type="transmembrane region" description="Helical" evidence="6">
    <location>
        <begin position="71"/>
        <end position="90"/>
    </location>
</feature>
<feature type="transmembrane region" description="Helical" evidence="6">
    <location>
        <begin position="161"/>
        <end position="184"/>
    </location>
</feature>
<evidence type="ECO:0000256" key="4">
    <source>
        <dbReference type="ARBA" id="ARBA00022989"/>
    </source>
</evidence>
<feature type="transmembrane region" description="Helical" evidence="6">
    <location>
        <begin position="253"/>
        <end position="271"/>
    </location>
</feature>
<gene>
    <name evidence="7" type="ORF">GCM10023091_15080</name>
</gene>
<dbReference type="RefSeq" id="WP_345027714.1">
    <property type="nucleotide sequence ID" value="NZ_BAABEY010000016.1"/>
</dbReference>
<keyword evidence="4 6" id="KW-1133">Transmembrane helix</keyword>
<evidence type="ECO:0000256" key="6">
    <source>
        <dbReference type="SAM" id="Phobius"/>
    </source>
</evidence>
<feature type="transmembrane region" description="Helical" evidence="6">
    <location>
        <begin position="301"/>
        <end position="326"/>
    </location>
</feature>
<name>A0ABP8LVV2_9BACT</name>
<evidence type="ECO:0000256" key="2">
    <source>
        <dbReference type="ARBA" id="ARBA00022475"/>
    </source>
</evidence>
<keyword evidence="5 6" id="KW-0472">Membrane</keyword>
<dbReference type="InterPro" id="IPR022791">
    <property type="entry name" value="L-PG_synthase/AglD"/>
</dbReference>
<evidence type="ECO:0000313" key="7">
    <source>
        <dbReference type="EMBL" id="GAA4436772.1"/>
    </source>
</evidence>
<feature type="transmembrane region" description="Helical" evidence="6">
    <location>
        <begin position="224"/>
        <end position="246"/>
    </location>
</feature>
<feature type="transmembrane region" description="Helical" evidence="6">
    <location>
        <begin position="39"/>
        <end position="59"/>
    </location>
</feature>
<keyword evidence="3 6" id="KW-0812">Transmembrane</keyword>
<dbReference type="NCBIfam" id="TIGR00374">
    <property type="entry name" value="flippase-like domain"/>
    <property type="match status" value="1"/>
</dbReference>
<dbReference type="EMBL" id="BAABEY010000016">
    <property type="protein sequence ID" value="GAA4436772.1"/>
    <property type="molecule type" value="Genomic_DNA"/>
</dbReference>
<keyword evidence="2" id="KW-1003">Cell membrane</keyword>
<dbReference type="PANTHER" id="PTHR39087">
    <property type="entry name" value="UPF0104 MEMBRANE PROTEIN MJ1595"/>
    <property type="match status" value="1"/>
</dbReference>
<protein>
    <submittedName>
        <fullName evidence="7">Lysylphosphatidylglycerol synthase transmembrane domain-containing protein</fullName>
    </submittedName>
</protein>
<dbReference type="Pfam" id="PF03706">
    <property type="entry name" value="LPG_synthase_TM"/>
    <property type="match status" value="1"/>
</dbReference>
<accession>A0ABP8LVV2</accession>
<dbReference type="PANTHER" id="PTHR39087:SF2">
    <property type="entry name" value="UPF0104 MEMBRANE PROTEIN MJ1595"/>
    <property type="match status" value="1"/>
</dbReference>
<keyword evidence="8" id="KW-1185">Reference proteome</keyword>
<sequence length="346" mass="38228">MKKTARYLVSFLLAAGLLWFVFKDIDLASMKERMMHADWRWIALSFVLTLVAHLFRAWRWVMLLRPLDKSVSVYSSFVSLLTGYFANYILPRMGEVTRCGTLYRMEGVPVNQSLGTVLADRIFDVLMLAILLMLNFFLEFDRLSTFFSGLIGDKIGGAGGSANLLALVLVGGGLVLIAGGILIWKNEKVRERILSVGLFRKIADFGVGMLDGLLSVRKLERPGLFILATLGIWISYYFSSFAIFFCIPETSQLGWLAGLTVLVIGAVGMTAPTQGGIGAYHLLVGNVMVLYGLSQQDGITLATFIHGSQMILMLVVGAIAFLLVLLHQSDASKKNERLERGIENKI</sequence>
<comment type="caution">
    <text evidence="7">The sequence shown here is derived from an EMBL/GenBank/DDBJ whole genome shotgun (WGS) entry which is preliminary data.</text>
</comment>
<evidence type="ECO:0000313" key="8">
    <source>
        <dbReference type="Proteomes" id="UP001501508"/>
    </source>
</evidence>
<proteinExistence type="predicted"/>
<evidence type="ECO:0000256" key="1">
    <source>
        <dbReference type="ARBA" id="ARBA00004651"/>
    </source>
</evidence>
<comment type="subcellular location">
    <subcellularLocation>
        <location evidence="1">Cell membrane</location>
        <topology evidence="1">Multi-pass membrane protein</topology>
    </subcellularLocation>
</comment>
<reference evidence="8" key="1">
    <citation type="journal article" date="2019" name="Int. J. Syst. Evol. Microbiol.">
        <title>The Global Catalogue of Microorganisms (GCM) 10K type strain sequencing project: providing services to taxonomists for standard genome sequencing and annotation.</title>
        <authorList>
            <consortium name="The Broad Institute Genomics Platform"/>
            <consortium name="The Broad Institute Genome Sequencing Center for Infectious Disease"/>
            <person name="Wu L."/>
            <person name="Ma J."/>
        </authorList>
    </citation>
    <scope>NUCLEOTIDE SEQUENCE [LARGE SCALE GENOMIC DNA]</scope>
    <source>
        <strain evidence="8">JCM 31920</strain>
    </source>
</reference>
<evidence type="ECO:0000256" key="5">
    <source>
        <dbReference type="ARBA" id="ARBA00023136"/>
    </source>
</evidence>